<evidence type="ECO:0000256" key="2">
    <source>
        <dbReference type="ARBA" id="ARBA00023002"/>
    </source>
</evidence>
<dbReference type="InterPro" id="IPR050268">
    <property type="entry name" value="NADH-dep_flavin_reductase"/>
</dbReference>
<protein>
    <submittedName>
        <fullName evidence="4">Flavin reductase</fullName>
    </submittedName>
</protein>
<accession>A0A4Y8ULZ7</accession>
<evidence type="ECO:0000313" key="5">
    <source>
        <dbReference type="Proteomes" id="UP000298133"/>
    </source>
</evidence>
<proteinExistence type="inferred from homology"/>
<dbReference type="Gene3D" id="2.30.110.10">
    <property type="entry name" value="Electron Transport, Fmn-binding Protein, Chain A"/>
    <property type="match status" value="1"/>
</dbReference>
<evidence type="ECO:0000259" key="3">
    <source>
        <dbReference type="SMART" id="SM00903"/>
    </source>
</evidence>
<dbReference type="PANTHER" id="PTHR30466">
    <property type="entry name" value="FLAVIN REDUCTASE"/>
    <property type="match status" value="1"/>
</dbReference>
<feature type="domain" description="Flavin reductase like" evidence="3">
    <location>
        <begin position="13"/>
        <end position="163"/>
    </location>
</feature>
<organism evidence="4 5">
    <name type="scientific">Gammaproteobacteria bacterium LSUCC0057</name>
    <dbReference type="NCBI Taxonomy" id="2559237"/>
    <lineage>
        <taxon>Bacteria</taxon>
        <taxon>Pseudomonadati</taxon>
        <taxon>Pseudomonadota</taxon>
        <taxon>Gammaproteobacteria</taxon>
        <taxon>Cellvibrionales</taxon>
        <taxon>Porticoccaceae</taxon>
        <taxon>SAR92 clade</taxon>
    </lineage>
</organism>
<evidence type="ECO:0000256" key="1">
    <source>
        <dbReference type="ARBA" id="ARBA00008898"/>
    </source>
</evidence>
<evidence type="ECO:0000313" key="4">
    <source>
        <dbReference type="EMBL" id="TFH68827.1"/>
    </source>
</evidence>
<dbReference type="GO" id="GO:0042602">
    <property type="term" value="F:riboflavin reductase (NADPH) activity"/>
    <property type="evidence" value="ECO:0007669"/>
    <property type="project" value="TreeGrafter"/>
</dbReference>
<gene>
    <name evidence="4" type="ORF">E3W66_02420</name>
</gene>
<dbReference type="AlphaFoldDB" id="A0A4Y8ULZ7"/>
<dbReference type="InterPro" id="IPR012349">
    <property type="entry name" value="Split_barrel_FMN-bd"/>
</dbReference>
<comment type="similarity">
    <text evidence="1">Belongs to the non-flavoprotein flavin reductase family.</text>
</comment>
<dbReference type="InterPro" id="IPR002563">
    <property type="entry name" value="Flavin_Rdtase-like_dom"/>
</dbReference>
<dbReference type="EMBL" id="SPIA01000001">
    <property type="protein sequence ID" value="TFH68827.1"/>
    <property type="molecule type" value="Genomic_DNA"/>
</dbReference>
<dbReference type="SMART" id="SM00903">
    <property type="entry name" value="Flavin_Reduct"/>
    <property type="match status" value="1"/>
</dbReference>
<keyword evidence="2" id="KW-0560">Oxidoreductase</keyword>
<name>A0A4Y8ULZ7_9GAMM</name>
<dbReference type="SUPFAM" id="SSF50475">
    <property type="entry name" value="FMN-binding split barrel"/>
    <property type="match status" value="1"/>
</dbReference>
<reference evidence="4 5" key="1">
    <citation type="submission" date="2019-03" db="EMBL/GenBank/DDBJ databases">
        <title>Draft genome of Gammaproteobacteria bacterium LSUCC0057, a member of the SAR92 clade.</title>
        <authorList>
            <person name="Lanclos V.C."/>
            <person name="Doiron C."/>
            <person name="Henson M.W."/>
            <person name="Thrash J.C."/>
        </authorList>
    </citation>
    <scope>NUCLEOTIDE SEQUENCE [LARGE SCALE GENOMIC DNA]</scope>
    <source>
        <strain evidence="4 5">LSUCC0057</strain>
    </source>
</reference>
<dbReference type="PANTHER" id="PTHR30466:SF11">
    <property type="entry name" value="FLAVIN-DEPENDENT MONOOXYGENASE, REDUCTASE SUBUNIT HSAB"/>
    <property type="match status" value="1"/>
</dbReference>
<dbReference type="Proteomes" id="UP000298133">
    <property type="component" value="Unassembled WGS sequence"/>
</dbReference>
<keyword evidence="5" id="KW-1185">Reference proteome</keyword>
<sequence length="170" mass="18627">MSSIDPRQFRNALGSFATGVTVITTSANNGGERTPVAVTANSFSSVSLDPALVLWSIDKSASSFAAFQQCDAFAIHILHDGQRDLSQRCASSKGEKLRPDEWQFGPLQVPLIDDCKTRFECQVEHRYEGGDHIIMVGRVINFERCDGDGSEPALLYYQGQYHQLDASPAA</sequence>
<comment type="caution">
    <text evidence="4">The sequence shown here is derived from an EMBL/GenBank/DDBJ whole genome shotgun (WGS) entry which is preliminary data.</text>
</comment>
<dbReference type="GO" id="GO:0010181">
    <property type="term" value="F:FMN binding"/>
    <property type="evidence" value="ECO:0007669"/>
    <property type="project" value="InterPro"/>
</dbReference>
<dbReference type="Pfam" id="PF01613">
    <property type="entry name" value="Flavin_Reduct"/>
    <property type="match status" value="1"/>
</dbReference>
<dbReference type="OrthoDB" id="9792858at2"/>